<protein>
    <submittedName>
        <fullName evidence="2">Lipase</fullName>
    </submittedName>
</protein>
<evidence type="ECO:0000313" key="3">
    <source>
        <dbReference type="Proteomes" id="UP000187941"/>
    </source>
</evidence>
<dbReference type="InterPro" id="IPR029058">
    <property type="entry name" value="AB_hydrolase_fold"/>
</dbReference>
<evidence type="ECO:0000313" key="2">
    <source>
        <dbReference type="EMBL" id="AQG80119.1"/>
    </source>
</evidence>
<feature type="domain" description="Fungal lipase-type" evidence="1">
    <location>
        <begin position="82"/>
        <end position="238"/>
    </location>
</feature>
<dbReference type="PANTHER" id="PTHR45856">
    <property type="entry name" value="ALPHA/BETA-HYDROLASES SUPERFAMILY PROTEIN"/>
    <property type="match status" value="1"/>
</dbReference>
<dbReference type="RefSeq" id="WP_077131544.1">
    <property type="nucleotide sequence ID" value="NZ_CP014263.1"/>
</dbReference>
<gene>
    <name evidence="2" type="ORF">AWR27_12765</name>
</gene>
<dbReference type="KEGG" id="smon:AWR27_12765"/>
<dbReference type="SUPFAM" id="SSF53474">
    <property type="entry name" value="alpha/beta-Hydrolases"/>
    <property type="match status" value="1"/>
</dbReference>
<dbReference type="GO" id="GO:0006629">
    <property type="term" value="P:lipid metabolic process"/>
    <property type="evidence" value="ECO:0007669"/>
    <property type="project" value="InterPro"/>
</dbReference>
<organism evidence="2 3">
    <name type="scientific">Spirosoma montaniterrae</name>
    <dbReference type="NCBI Taxonomy" id="1178516"/>
    <lineage>
        <taxon>Bacteria</taxon>
        <taxon>Pseudomonadati</taxon>
        <taxon>Bacteroidota</taxon>
        <taxon>Cytophagia</taxon>
        <taxon>Cytophagales</taxon>
        <taxon>Cytophagaceae</taxon>
        <taxon>Spirosoma</taxon>
    </lineage>
</organism>
<dbReference type="PANTHER" id="PTHR45856:SF24">
    <property type="entry name" value="FUNGAL LIPASE-LIKE DOMAIN-CONTAINING PROTEIN"/>
    <property type="match status" value="1"/>
</dbReference>
<dbReference type="OrthoDB" id="927373at2"/>
<dbReference type="InterPro" id="IPR051218">
    <property type="entry name" value="Sec_MonoDiacylglyc_Lipase"/>
</dbReference>
<dbReference type="STRING" id="1178516.AWR27_12765"/>
<proteinExistence type="predicted"/>
<dbReference type="Proteomes" id="UP000187941">
    <property type="component" value="Chromosome"/>
</dbReference>
<dbReference type="CDD" id="cd00519">
    <property type="entry name" value="Lipase_3"/>
    <property type="match status" value="1"/>
</dbReference>
<dbReference type="AlphaFoldDB" id="A0A1P9WXN1"/>
<dbReference type="Pfam" id="PF01764">
    <property type="entry name" value="Lipase_3"/>
    <property type="match status" value="1"/>
</dbReference>
<dbReference type="Gene3D" id="3.40.50.1820">
    <property type="entry name" value="alpha/beta hydrolase"/>
    <property type="match status" value="1"/>
</dbReference>
<dbReference type="InterPro" id="IPR002921">
    <property type="entry name" value="Fungal_lipase-type"/>
</dbReference>
<sequence>MKHLLTFSFFVLFSFNSLSQPLKPGFDKVEYIELLKVSAQFGDSTYINNFPKPERYRMAYRSPEVGLENRWDLWSDGGNTAVISVRGTTASSVSWLANFYAAMIPAKGELKLSDKETFTYQLASNPRAAVHVGWLVATAFLAKDILAKIDSCYRSGTKNALIIGHSQGGGISFLLTAYLYNLQKQGKLPADLRLKTYCSAGPKPGNLYFAYEYEAMTQGGWAFNVVNSADWVPEVPLTVQTLNDFNETNPFKGAPAMIKQQKFGQRLVLKYVYNKLSKPSLKAQRNYQKFLGQFASKNVSKNLTGFTAPTNYYQSSDYVRTGSHIVLLADEAYYKLYPDDEKKIFVHHFHPPYLYLTEKLP</sequence>
<reference evidence="2 3" key="1">
    <citation type="submission" date="2016-01" db="EMBL/GenBank/DDBJ databases">
        <authorList>
            <person name="Oliw E.H."/>
        </authorList>
    </citation>
    <scope>NUCLEOTIDE SEQUENCE [LARGE SCALE GENOMIC DNA]</scope>
    <source>
        <strain evidence="2 3">DY10</strain>
    </source>
</reference>
<evidence type="ECO:0000259" key="1">
    <source>
        <dbReference type="Pfam" id="PF01764"/>
    </source>
</evidence>
<keyword evidence="3" id="KW-1185">Reference proteome</keyword>
<name>A0A1P9WXN1_9BACT</name>
<accession>A0A1P9WXN1</accession>
<dbReference type="EMBL" id="CP014263">
    <property type="protein sequence ID" value="AQG80119.1"/>
    <property type="molecule type" value="Genomic_DNA"/>
</dbReference>